<dbReference type="HOGENOM" id="CLU_1204605_0_0_1"/>
<evidence type="ECO:0000256" key="1">
    <source>
        <dbReference type="SAM" id="MobiDB-lite"/>
    </source>
</evidence>
<dbReference type="Proteomes" id="UP000027195">
    <property type="component" value="Unassembled WGS sequence"/>
</dbReference>
<accession>A0A067MBW3</accession>
<name>A0A067MBW3_BOTB1</name>
<keyword evidence="3" id="KW-1185">Reference proteome</keyword>
<sequence length="230" mass="24810">MGLLSAFRRLRVRIAGGRKRSAESDPEENGACHHRRAYAVPDQENTAERSSDATKESVAHALWNPGGHKISGSAEPLSLGTTRVLEINTTLSCRADARAPSEPSHTAPCPRSHPVCSIHPSASQSGDHSCESPCCPQAPRVSPLTPGLVRGLPSRLETRDPQELSLEDQASCSTSTEMVPTKLDCDLKRARPRTLHKARSSPAIPYKAPMEEIPPCPTWTEITPVNGDCV</sequence>
<organism evidence="2 3">
    <name type="scientific">Botryobasidium botryosum (strain FD-172 SS1)</name>
    <dbReference type="NCBI Taxonomy" id="930990"/>
    <lineage>
        <taxon>Eukaryota</taxon>
        <taxon>Fungi</taxon>
        <taxon>Dikarya</taxon>
        <taxon>Basidiomycota</taxon>
        <taxon>Agaricomycotina</taxon>
        <taxon>Agaricomycetes</taxon>
        <taxon>Cantharellales</taxon>
        <taxon>Botryobasidiaceae</taxon>
        <taxon>Botryobasidium</taxon>
    </lineage>
</organism>
<evidence type="ECO:0000313" key="2">
    <source>
        <dbReference type="EMBL" id="KDQ13059.1"/>
    </source>
</evidence>
<protein>
    <submittedName>
        <fullName evidence="2">Uncharacterized protein</fullName>
    </submittedName>
</protein>
<feature type="region of interest" description="Disordered" evidence="1">
    <location>
        <begin position="14"/>
        <end position="56"/>
    </location>
</feature>
<dbReference type="EMBL" id="KL198046">
    <property type="protein sequence ID" value="KDQ13059.1"/>
    <property type="molecule type" value="Genomic_DNA"/>
</dbReference>
<dbReference type="InParanoid" id="A0A067MBW3"/>
<gene>
    <name evidence="2" type="ORF">BOTBODRAFT_401829</name>
</gene>
<feature type="compositionally biased region" description="Basic and acidic residues" evidence="1">
    <location>
        <begin position="46"/>
        <end position="56"/>
    </location>
</feature>
<reference evidence="3" key="1">
    <citation type="journal article" date="2014" name="Proc. Natl. Acad. Sci. U.S.A.">
        <title>Extensive sampling of basidiomycete genomes demonstrates inadequacy of the white-rot/brown-rot paradigm for wood decay fungi.</title>
        <authorList>
            <person name="Riley R."/>
            <person name="Salamov A.A."/>
            <person name="Brown D.W."/>
            <person name="Nagy L.G."/>
            <person name="Floudas D."/>
            <person name="Held B.W."/>
            <person name="Levasseur A."/>
            <person name="Lombard V."/>
            <person name="Morin E."/>
            <person name="Otillar R."/>
            <person name="Lindquist E.A."/>
            <person name="Sun H."/>
            <person name="LaButti K.M."/>
            <person name="Schmutz J."/>
            <person name="Jabbour D."/>
            <person name="Luo H."/>
            <person name="Baker S.E."/>
            <person name="Pisabarro A.G."/>
            <person name="Walton J.D."/>
            <person name="Blanchette R.A."/>
            <person name="Henrissat B."/>
            <person name="Martin F."/>
            <person name="Cullen D."/>
            <person name="Hibbett D.S."/>
            <person name="Grigoriev I.V."/>
        </authorList>
    </citation>
    <scope>NUCLEOTIDE SEQUENCE [LARGE SCALE GENOMIC DNA]</scope>
    <source>
        <strain evidence="3">FD-172 SS1</strain>
    </source>
</reference>
<proteinExistence type="predicted"/>
<dbReference type="AlphaFoldDB" id="A0A067MBW3"/>
<evidence type="ECO:0000313" key="3">
    <source>
        <dbReference type="Proteomes" id="UP000027195"/>
    </source>
</evidence>